<evidence type="ECO:0000256" key="1">
    <source>
        <dbReference type="ARBA" id="ARBA00004496"/>
    </source>
</evidence>
<evidence type="ECO:0000313" key="11">
    <source>
        <dbReference type="EMBL" id="MDO3381084.1"/>
    </source>
</evidence>
<reference evidence="11" key="1">
    <citation type="submission" date="2023-07" db="EMBL/GenBank/DDBJ databases">
        <title>Gilvimarinus algae sp. nov., isolated from the surface of Kelp.</title>
        <authorList>
            <person name="Sun Y.Y."/>
            <person name="Gong Y."/>
            <person name="Du Z.J."/>
        </authorList>
    </citation>
    <scope>NUCLEOTIDE SEQUENCE</scope>
    <source>
        <strain evidence="11">SDUM040014</strain>
    </source>
</reference>
<protein>
    <recommendedName>
        <fullName evidence="3">tRNA threonylcarbamoyladenosine biosynthesis protein TsaE</fullName>
    </recommendedName>
    <alternativeName>
        <fullName evidence="10">t(6)A37 threonylcarbamoyladenosine biosynthesis protein TsaE</fullName>
    </alternativeName>
</protein>
<evidence type="ECO:0000256" key="7">
    <source>
        <dbReference type="ARBA" id="ARBA00022741"/>
    </source>
</evidence>
<dbReference type="InterPro" id="IPR027417">
    <property type="entry name" value="P-loop_NTPase"/>
</dbReference>
<dbReference type="PANTHER" id="PTHR33540">
    <property type="entry name" value="TRNA THREONYLCARBAMOYLADENOSINE BIOSYNTHESIS PROTEIN TSAE"/>
    <property type="match status" value="1"/>
</dbReference>
<dbReference type="SUPFAM" id="SSF52540">
    <property type="entry name" value="P-loop containing nucleoside triphosphate hydrolases"/>
    <property type="match status" value="1"/>
</dbReference>
<keyword evidence="9" id="KW-0460">Magnesium</keyword>
<keyword evidence="4" id="KW-0963">Cytoplasm</keyword>
<evidence type="ECO:0000256" key="8">
    <source>
        <dbReference type="ARBA" id="ARBA00022840"/>
    </source>
</evidence>
<dbReference type="Proteomes" id="UP001168380">
    <property type="component" value="Unassembled WGS sequence"/>
</dbReference>
<keyword evidence="7" id="KW-0547">Nucleotide-binding</keyword>
<organism evidence="11 12">
    <name type="scientific">Gilvimarinus algae</name>
    <dbReference type="NCBI Taxonomy" id="3058037"/>
    <lineage>
        <taxon>Bacteria</taxon>
        <taxon>Pseudomonadati</taxon>
        <taxon>Pseudomonadota</taxon>
        <taxon>Gammaproteobacteria</taxon>
        <taxon>Cellvibrionales</taxon>
        <taxon>Cellvibrionaceae</taxon>
        <taxon>Gilvimarinus</taxon>
    </lineage>
</organism>
<keyword evidence="5" id="KW-0819">tRNA processing</keyword>
<evidence type="ECO:0000256" key="5">
    <source>
        <dbReference type="ARBA" id="ARBA00022694"/>
    </source>
</evidence>
<dbReference type="Gene3D" id="3.40.50.300">
    <property type="entry name" value="P-loop containing nucleotide triphosphate hydrolases"/>
    <property type="match status" value="1"/>
</dbReference>
<evidence type="ECO:0000256" key="9">
    <source>
        <dbReference type="ARBA" id="ARBA00022842"/>
    </source>
</evidence>
<accession>A0ABT8TBV7</accession>
<dbReference type="RefSeq" id="WP_302711208.1">
    <property type="nucleotide sequence ID" value="NZ_JAULRT010000032.1"/>
</dbReference>
<sequence length="172" mass="18643">MTEWSGFLENEAATVAAGRAVGRALAEHPGAISIHLAGDLGAGKTTFTRGVLQHFGHSAVKSPTYTLVEVYDLPGRSLYHFDLYRLGDPEELEYMGIRDYFGGQSLCLIEWPSRGEGILPPADIIATLAVSQSDKMQVPGRVVKLEAGSDAGSRLIARVAEQYSDYGLHQQH</sequence>
<gene>
    <name evidence="11" type="primary">tsaE</name>
    <name evidence="11" type="ORF">QWI16_02795</name>
</gene>
<evidence type="ECO:0000256" key="10">
    <source>
        <dbReference type="ARBA" id="ARBA00032441"/>
    </source>
</evidence>
<keyword evidence="12" id="KW-1185">Reference proteome</keyword>
<evidence type="ECO:0000256" key="6">
    <source>
        <dbReference type="ARBA" id="ARBA00022723"/>
    </source>
</evidence>
<comment type="subcellular location">
    <subcellularLocation>
        <location evidence="1">Cytoplasm</location>
    </subcellularLocation>
</comment>
<evidence type="ECO:0000256" key="2">
    <source>
        <dbReference type="ARBA" id="ARBA00007599"/>
    </source>
</evidence>
<comment type="caution">
    <text evidence="11">The sequence shown here is derived from an EMBL/GenBank/DDBJ whole genome shotgun (WGS) entry which is preliminary data.</text>
</comment>
<evidence type="ECO:0000256" key="4">
    <source>
        <dbReference type="ARBA" id="ARBA00022490"/>
    </source>
</evidence>
<dbReference type="InterPro" id="IPR003442">
    <property type="entry name" value="T6A_TsaE"/>
</dbReference>
<dbReference type="EMBL" id="JAULRT010000032">
    <property type="protein sequence ID" value="MDO3381084.1"/>
    <property type="molecule type" value="Genomic_DNA"/>
</dbReference>
<keyword evidence="6" id="KW-0479">Metal-binding</keyword>
<evidence type="ECO:0000256" key="3">
    <source>
        <dbReference type="ARBA" id="ARBA00019010"/>
    </source>
</evidence>
<dbReference type="Pfam" id="PF02367">
    <property type="entry name" value="TsaE"/>
    <property type="match status" value="1"/>
</dbReference>
<evidence type="ECO:0000313" key="12">
    <source>
        <dbReference type="Proteomes" id="UP001168380"/>
    </source>
</evidence>
<keyword evidence="8" id="KW-0067">ATP-binding</keyword>
<comment type="similarity">
    <text evidence="2">Belongs to the TsaE family.</text>
</comment>
<name>A0ABT8TBV7_9GAMM</name>
<proteinExistence type="inferred from homology"/>
<dbReference type="NCBIfam" id="TIGR00150">
    <property type="entry name" value="T6A_YjeE"/>
    <property type="match status" value="1"/>
</dbReference>
<dbReference type="PANTHER" id="PTHR33540:SF2">
    <property type="entry name" value="TRNA THREONYLCARBAMOYLADENOSINE BIOSYNTHESIS PROTEIN TSAE"/>
    <property type="match status" value="1"/>
</dbReference>